<sequence>MSKQTDVKITAAKGRPMLAWVGKRPLRYVTAFPAQHVETYDPTGEFGKKKVDAAWLEWPDGYPKGGLLLNGDNKEVLAHLLANGFRGKVNLIYIDPPFDSGADYVRKVQLRGVTANFKIDGENYTLGEQIQYTDIWANDNYLQFMYERLLLLKELLSEDGSIVLHCDSTKGHLLRCLLDEVFGSANIKNEITWRYVKYQMGKINRFVDNTDRLLWYTKGSNYTYKLQMTPLEKPKELLAKGWDKEKGVIVNLKDEKGKTYKILINEEKVDDFWDLPFEGPVWVNNEEGKLAKVDLQNMPIDNTWLLPYIAAPSYERTGFPTQKPEVLLARVINALSKPGDLILDCFIGSGTTAAVAQKLGRRWIGCDINKGAIQTTAKRLQSIISEQILEVINPQPLGFDLDGKDKQSELPQLAFTTWKVNNYDLVIQHNEAINLACEHIGIQRTRTDGFFDGTLGKKLAKIIPFGHPLSPVDLEEIKKELEARPEEERSVVVVCIGKELATDAWVEEWNRLRKGEDAANRIEVIELRTDPKYGKIILTQPATAQVSIMRDGEKIRVEIHDFISPTIVERLDIDMPLFKARITDWRSMVDCIMVDTDYNGEVFNVTISDVPQRKNNLVNGTYELPAPAGVTTVAVKIMDMLGEEVLVTRQV</sequence>
<dbReference type="PANTHER" id="PTHR13370:SF24">
    <property type="entry name" value="TYPE III RESTRICTION-MODIFICATION ENZYME STYLTI MOD SUBUNIT"/>
    <property type="match status" value="1"/>
</dbReference>
<evidence type="ECO:0000313" key="7">
    <source>
        <dbReference type="Proteomes" id="UP000239549"/>
    </source>
</evidence>
<evidence type="ECO:0000256" key="1">
    <source>
        <dbReference type="ARBA" id="ARBA00006594"/>
    </source>
</evidence>
<accession>A0A2L2X9E5</accession>
<evidence type="ECO:0000256" key="4">
    <source>
        <dbReference type="ARBA" id="ARBA00022747"/>
    </source>
</evidence>
<keyword evidence="4" id="KW-0680">Restriction system</keyword>
<dbReference type="InterPro" id="IPR001091">
    <property type="entry name" value="RM_Methyltransferase"/>
</dbReference>
<dbReference type="SUPFAM" id="SSF53335">
    <property type="entry name" value="S-adenosyl-L-methionine-dependent methyltransferases"/>
    <property type="match status" value="1"/>
</dbReference>
<dbReference type="GO" id="GO:0008170">
    <property type="term" value="F:N-methyltransferase activity"/>
    <property type="evidence" value="ECO:0007669"/>
    <property type="project" value="InterPro"/>
</dbReference>
<comment type="caution">
    <text evidence="6">The sequence shown here is derived from an EMBL/GenBank/DDBJ whole genome shotgun (WGS) entry which is preliminary data.</text>
</comment>
<dbReference type="InterPro" id="IPR002052">
    <property type="entry name" value="DNA_methylase_N6_adenine_CS"/>
</dbReference>
<comment type="similarity">
    <text evidence="1">Belongs to the N(4)/N(6)-methyltransferase family.</text>
</comment>
<evidence type="ECO:0000256" key="3">
    <source>
        <dbReference type="ARBA" id="ARBA00022679"/>
    </source>
</evidence>
<dbReference type="PRINTS" id="PR00508">
    <property type="entry name" value="S21N4MTFRASE"/>
</dbReference>
<keyword evidence="3" id="KW-0808">Transferase</keyword>
<dbReference type="GO" id="GO:0005737">
    <property type="term" value="C:cytoplasm"/>
    <property type="evidence" value="ECO:0007669"/>
    <property type="project" value="TreeGrafter"/>
</dbReference>
<protein>
    <submittedName>
        <fullName evidence="6">Type III restriction-modification system methylation subunit</fullName>
    </submittedName>
</protein>
<dbReference type="EMBL" id="BFAV01000065">
    <property type="protein sequence ID" value="GBF32877.1"/>
    <property type="molecule type" value="Genomic_DNA"/>
</dbReference>
<evidence type="ECO:0000256" key="2">
    <source>
        <dbReference type="ARBA" id="ARBA00022603"/>
    </source>
</evidence>
<dbReference type="PROSITE" id="PS00092">
    <property type="entry name" value="N6_MTASE"/>
    <property type="match status" value="1"/>
</dbReference>
<evidence type="ECO:0000259" key="5">
    <source>
        <dbReference type="Pfam" id="PF01555"/>
    </source>
</evidence>
<reference evidence="7" key="1">
    <citation type="submission" date="2018-02" db="EMBL/GenBank/DDBJ databases">
        <title>Genome sequence of Desulfocucumis palustris strain NAW-5.</title>
        <authorList>
            <person name="Watanabe M."/>
            <person name="Kojima H."/>
            <person name="Fukui M."/>
        </authorList>
    </citation>
    <scope>NUCLEOTIDE SEQUENCE [LARGE SCALE GENOMIC DNA]</scope>
    <source>
        <strain evidence="7">NAW-5</strain>
    </source>
</reference>
<gene>
    <name evidence="6" type="ORF">DCCM_1974</name>
</gene>
<evidence type="ECO:0000313" key="6">
    <source>
        <dbReference type="EMBL" id="GBF32877.1"/>
    </source>
</evidence>
<keyword evidence="2" id="KW-0489">Methyltransferase</keyword>
<dbReference type="GO" id="GO:0032259">
    <property type="term" value="P:methylation"/>
    <property type="evidence" value="ECO:0007669"/>
    <property type="project" value="UniProtKB-KW"/>
</dbReference>
<organism evidence="6 7">
    <name type="scientific">Desulfocucumis palustris</name>
    <dbReference type="NCBI Taxonomy" id="1898651"/>
    <lineage>
        <taxon>Bacteria</taxon>
        <taxon>Bacillati</taxon>
        <taxon>Bacillota</taxon>
        <taxon>Clostridia</taxon>
        <taxon>Eubacteriales</taxon>
        <taxon>Desulfocucumaceae</taxon>
        <taxon>Desulfocucumis</taxon>
    </lineage>
</organism>
<dbReference type="PANTHER" id="PTHR13370">
    <property type="entry name" value="RNA METHYLASE-RELATED"/>
    <property type="match status" value="1"/>
</dbReference>
<proteinExistence type="inferred from homology"/>
<dbReference type="GO" id="GO:0009307">
    <property type="term" value="P:DNA restriction-modification system"/>
    <property type="evidence" value="ECO:0007669"/>
    <property type="project" value="UniProtKB-KW"/>
</dbReference>
<dbReference type="RefSeq" id="WP_207655545.1">
    <property type="nucleotide sequence ID" value="NZ_BFAV01000065.1"/>
</dbReference>
<name>A0A2L2X9E5_9FIRM</name>
<dbReference type="Pfam" id="PF01555">
    <property type="entry name" value="N6_N4_Mtase"/>
    <property type="match status" value="1"/>
</dbReference>
<dbReference type="Proteomes" id="UP000239549">
    <property type="component" value="Unassembled WGS sequence"/>
</dbReference>
<dbReference type="InterPro" id="IPR002941">
    <property type="entry name" value="DNA_methylase_N4/N6"/>
</dbReference>
<keyword evidence="7" id="KW-1185">Reference proteome</keyword>
<feature type="domain" description="DNA methylase N-4/N-6" evidence="5">
    <location>
        <begin position="89"/>
        <end position="376"/>
    </location>
</feature>
<dbReference type="InterPro" id="IPR029063">
    <property type="entry name" value="SAM-dependent_MTases_sf"/>
</dbReference>
<dbReference type="Gene3D" id="3.40.50.150">
    <property type="entry name" value="Vaccinia Virus protein VP39"/>
    <property type="match status" value="1"/>
</dbReference>
<dbReference type="GO" id="GO:0003677">
    <property type="term" value="F:DNA binding"/>
    <property type="evidence" value="ECO:0007669"/>
    <property type="project" value="InterPro"/>
</dbReference>
<dbReference type="AlphaFoldDB" id="A0A2L2X9E5"/>